<dbReference type="EMBL" id="JAUZQE010000060">
    <property type="protein sequence ID" value="MDR4127172.1"/>
    <property type="molecule type" value="Genomic_DNA"/>
</dbReference>
<dbReference type="Gene3D" id="3.30.1540.10">
    <property type="entry name" value="formyl-coa transferase, domain 3"/>
    <property type="match status" value="1"/>
</dbReference>
<name>A0ABU1D9N6_9BURK</name>
<dbReference type="RefSeq" id="WP_347287710.1">
    <property type="nucleotide sequence ID" value="NZ_JAUZQE010000060.1"/>
</dbReference>
<keyword evidence="1 2" id="KW-0808">Transferase</keyword>
<keyword evidence="3" id="KW-1185">Reference proteome</keyword>
<dbReference type="Pfam" id="PF02515">
    <property type="entry name" value="CoA_transf_3"/>
    <property type="match status" value="1"/>
</dbReference>
<sequence>MTDTKQSAGGPLQGLKVLDLSNFLAAPMCGMLLADLGAEVLKVERPGAGDEMRYWGENKKGVGLYHKVINRGKKSITLDLRTPFGVQAVKRLVKEYDVVLENYRTGTLEKWGIGYDTLREINPRVIMVRITGFGQTGPYSRRPGFGTLAEAYAGYAYITGQPGEAPMLPGFGLADSSTGIMAAFLTMAAVHERHQSGLGQMIDLAIYEALMTMIGPYVINYDQLGIVQERAGSRLPFTAPRNTYRTRDNHWLTIGGSSQSAFANICNTLGIPELLGDPRFTDNRLRIQNVDALDAELQKRVEQFDLAELLEMAERNNATFAPINSIAQIFADHHIQERGNITAVHDDELGTELRMQNVVGRFSRTPGAIRRPGPVVGDGNREILIGKLGFSEEDLRAAGISIDEGAQPHTAKEDAP</sequence>
<evidence type="ECO:0000256" key="1">
    <source>
        <dbReference type="ARBA" id="ARBA00022679"/>
    </source>
</evidence>
<comment type="caution">
    <text evidence="2">The sequence shown here is derived from an EMBL/GenBank/DDBJ whole genome shotgun (WGS) entry which is preliminary data.</text>
</comment>
<dbReference type="Gene3D" id="3.40.50.10540">
    <property type="entry name" value="Crotonobetainyl-coa:carnitine coa-transferase, domain 1"/>
    <property type="match status" value="1"/>
</dbReference>
<dbReference type="InterPro" id="IPR044855">
    <property type="entry name" value="CoA-Trfase_III_dom3_sf"/>
</dbReference>
<accession>A0ABU1D9N6</accession>
<dbReference type="GO" id="GO:0016740">
    <property type="term" value="F:transferase activity"/>
    <property type="evidence" value="ECO:0007669"/>
    <property type="project" value="UniProtKB-KW"/>
</dbReference>
<evidence type="ECO:0000313" key="3">
    <source>
        <dbReference type="Proteomes" id="UP001232156"/>
    </source>
</evidence>
<dbReference type="InterPro" id="IPR023606">
    <property type="entry name" value="CoA-Trfase_III_dom_1_sf"/>
</dbReference>
<dbReference type="PANTHER" id="PTHR48207:SF3">
    <property type="entry name" value="SUCCINATE--HYDROXYMETHYLGLUTARATE COA-TRANSFERASE"/>
    <property type="match status" value="1"/>
</dbReference>
<proteinExistence type="predicted"/>
<dbReference type="Proteomes" id="UP001232156">
    <property type="component" value="Unassembled WGS sequence"/>
</dbReference>
<reference evidence="2 3" key="1">
    <citation type="submission" date="2023-08" db="EMBL/GenBank/DDBJ databases">
        <title>Alcaligenaceae gen. nov., a novel taxon isolated from the sludge of Yixing Pesticide Factory.</title>
        <authorList>
            <person name="Ruan L."/>
        </authorList>
    </citation>
    <scope>NUCLEOTIDE SEQUENCE [LARGE SCALE GENOMIC DNA]</scope>
    <source>
        <strain evidence="2 3">LG-2</strain>
    </source>
</reference>
<dbReference type="SUPFAM" id="SSF89796">
    <property type="entry name" value="CoA-transferase family III (CaiB/BaiF)"/>
    <property type="match status" value="1"/>
</dbReference>
<dbReference type="InterPro" id="IPR003673">
    <property type="entry name" value="CoA-Trfase_fam_III"/>
</dbReference>
<organism evidence="2 3">
    <name type="scientific">Yanghanlia caeni</name>
    <dbReference type="NCBI Taxonomy" id="3064283"/>
    <lineage>
        <taxon>Bacteria</taxon>
        <taxon>Pseudomonadati</taxon>
        <taxon>Pseudomonadota</taxon>
        <taxon>Betaproteobacteria</taxon>
        <taxon>Burkholderiales</taxon>
        <taxon>Alcaligenaceae</taxon>
        <taxon>Yanghanlia</taxon>
    </lineage>
</organism>
<dbReference type="PANTHER" id="PTHR48207">
    <property type="entry name" value="SUCCINATE--HYDROXYMETHYLGLUTARATE COA-TRANSFERASE"/>
    <property type="match status" value="1"/>
</dbReference>
<protein>
    <submittedName>
        <fullName evidence="2">CoA transferase</fullName>
        <ecNumber evidence="2">2.8.3.-</ecNumber>
    </submittedName>
</protein>
<gene>
    <name evidence="2" type="ORF">Q8947_14430</name>
</gene>
<evidence type="ECO:0000313" key="2">
    <source>
        <dbReference type="EMBL" id="MDR4127172.1"/>
    </source>
</evidence>
<dbReference type="EC" id="2.8.3.-" evidence="2"/>
<dbReference type="InterPro" id="IPR050483">
    <property type="entry name" value="CoA-transferase_III_domain"/>
</dbReference>